<dbReference type="GO" id="GO:0015074">
    <property type="term" value="P:DNA integration"/>
    <property type="evidence" value="ECO:0007669"/>
    <property type="project" value="InterPro"/>
</dbReference>
<gene>
    <name evidence="2" type="ORF">rosag_42640</name>
</gene>
<protein>
    <recommendedName>
        <fullName evidence="1">Integrase catalytic domain-containing protein</fullName>
    </recommendedName>
</protein>
<name>A0AA37QDI1_9BACT</name>
<reference evidence="2" key="1">
    <citation type="submission" date="2022-08" db="EMBL/GenBank/DDBJ databases">
        <title>Draft genome sequencing of Roseisolibacter agri AW1220.</title>
        <authorList>
            <person name="Tobiishi Y."/>
            <person name="Tonouchi A."/>
        </authorList>
    </citation>
    <scope>NUCLEOTIDE SEQUENCE</scope>
    <source>
        <strain evidence="2">AW1220</strain>
    </source>
</reference>
<dbReference type="SUPFAM" id="SSF53098">
    <property type="entry name" value="Ribonuclease H-like"/>
    <property type="match status" value="1"/>
</dbReference>
<evidence type="ECO:0000313" key="3">
    <source>
        <dbReference type="Proteomes" id="UP001161325"/>
    </source>
</evidence>
<dbReference type="PANTHER" id="PTHR47515">
    <property type="entry name" value="LOW CALCIUM RESPONSE LOCUS PROTEIN T"/>
    <property type="match status" value="1"/>
</dbReference>
<dbReference type="GO" id="GO:0003676">
    <property type="term" value="F:nucleic acid binding"/>
    <property type="evidence" value="ECO:0007669"/>
    <property type="project" value="InterPro"/>
</dbReference>
<dbReference type="InterPro" id="IPR001584">
    <property type="entry name" value="Integrase_cat-core"/>
</dbReference>
<organism evidence="2 3">
    <name type="scientific">Roseisolibacter agri</name>
    <dbReference type="NCBI Taxonomy" id="2014610"/>
    <lineage>
        <taxon>Bacteria</taxon>
        <taxon>Pseudomonadati</taxon>
        <taxon>Gemmatimonadota</taxon>
        <taxon>Gemmatimonadia</taxon>
        <taxon>Gemmatimonadales</taxon>
        <taxon>Gemmatimonadaceae</taxon>
        <taxon>Roseisolibacter</taxon>
    </lineage>
</organism>
<dbReference type="Gene3D" id="3.30.420.10">
    <property type="entry name" value="Ribonuclease H-like superfamily/Ribonuclease H"/>
    <property type="match status" value="1"/>
</dbReference>
<dbReference type="InterPro" id="IPR012337">
    <property type="entry name" value="RNaseH-like_sf"/>
</dbReference>
<accession>A0AA37QDI1</accession>
<dbReference type="PROSITE" id="PS50994">
    <property type="entry name" value="INTEGRASE"/>
    <property type="match status" value="1"/>
</dbReference>
<evidence type="ECO:0000259" key="1">
    <source>
        <dbReference type="PROSITE" id="PS50994"/>
    </source>
</evidence>
<feature type="domain" description="Integrase catalytic" evidence="1">
    <location>
        <begin position="1"/>
        <end position="112"/>
    </location>
</feature>
<dbReference type="EMBL" id="BRXS01000007">
    <property type="protein sequence ID" value="GLC27751.1"/>
    <property type="molecule type" value="Genomic_DNA"/>
</dbReference>
<comment type="caution">
    <text evidence="2">The sequence shown here is derived from an EMBL/GenBank/DDBJ whole genome shotgun (WGS) entry which is preliminary data.</text>
</comment>
<dbReference type="InterPro" id="IPR036397">
    <property type="entry name" value="RNaseH_sf"/>
</dbReference>
<proteinExistence type="predicted"/>
<evidence type="ECO:0000313" key="2">
    <source>
        <dbReference type="EMBL" id="GLC27751.1"/>
    </source>
</evidence>
<dbReference type="AlphaFoldDB" id="A0AA37QDI1"/>
<keyword evidence="3" id="KW-1185">Reference proteome</keyword>
<dbReference type="PANTHER" id="PTHR47515:SF1">
    <property type="entry name" value="BLR2054 PROTEIN"/>
    <property type="match status" value="1"/>
</dbReference>
<dbReference type="Pfam" id="PF13683">
    <property type="entry name" value="rve_3"/>
    <property type="match status" value="1"/>
</dbReference>
<sequence>MVACLERMRGSRALPASIVCDNGPEFTSRAKLAWAHERRIYLVFIRPGKPVENAFVEGFNGRLRDECLNEQWFTRLTDAQECIERWLRDYHARRPHSALGWRTPRNFLLRCAAPSLSPDP</sequence>
<dbReference type="Proteomes" id="UP001161325">
    <property type="component" value="Unassembled WGS sequence"/>
</dbReference>